<feature type="transmembrane region" description="Helical" evidence="6">
    <location>
        <begin position="205"/>
        <end position="228"/>
    </location>
</feature>
<dbReference type="GO" id="GO:0016020">
    <property type="term" value="C:membrane"/>
    <property type="evidence" value="ECO:0007669"/>
    <property type="project" value="InterPro"/>
</dbReference>
<dbReference type="InterPro" id="IPR011712">
    <property type="entry name" value="Sig_transdc_His_kin_sub3_dim/P"/>
</dbReference>
<feature type="transmembrane region" description="Helical" evidence="6">
    <location>
        <begin position="145"/>
        <end position="166"/>
    </location>
</feature>
<comment type="caution">
    <text evidence="8">The sequence shown here is derived from an EMBL/GenBank/DDBJ whole genome shotgun (WGS) entry which is preliminary data.</text>
</comment>
<sequence>MENKKNFRLVLVLGLLTSLLVWFGYITFQYPFIGIILKQNEEKDWVITKLEKDSASLRLNFQIGDIIQTVDGNPPELLPSVQKWRMIEQAQTIVIEREGKEIEVGVTKAAAEASTSSFPFFGEILCLSLAVLLHIKVKHSVSSRFLSLVFVNIGLIFAALGASARGDTLGKITITTLMMVFPIVFFHFFVHFVRERGAAAFPLHFLKYVYGVVAVTLLCRGTFFFPAIAYDFYKYNSSTVIVFFLMGIALNFFYLSWVYWKYRKDGSYVSVIIKTVLWAFAISFLPFVSLSFLPQLLTGNDWVNSLYTSWFVLFFPMSFAYLILTKQLYDIDLVLRRILFTVVLSVFPSALITLLNNFIFTEDASARHLLTGFFTVLTIITLIIYFLENFLTRLEAIVFPRKYHLQQALKKIAANLRSISSFRELREIVLVDIVTMLQVHGAAIAFKHQDRIETVLEGDIDLAEVERIAALDIRDHPTLLCMEINRNEEYTSSLILTSKISNTLLSKDDVHWLNLIISYLAVSMENLHLIGKLNIRLQLLAAQIPNEQDAHDFMWFRKLMFDLQEAERKRIATDLHDTTLQDLFFLKKKFAAIMEKQALQDDNLEQMKSVIDYVEIINTNLRQSCFELHPHLLHEIGLIETIRKVIESESLLCPFELKFFTRGTEAIEYWDLEIKHHVFRIVQELLNNAKKHSEASHVSIVIARAGDQFLLMYEDDGVGFEVQEGLVREIGASGTGMEQMKSRVLHLDGQWKIRTSKGTGLRLWITLPKRKVQSA</sequence>
<feature type="transmembrane region" description="Helical" evidence="6">
    <location>
        <begin position="116"/>
        <end position="133"/>
    </location>
</feature>
<dbReference type="PANTHER" id="PTHR24421:SF60">
    <property type="entry name" value="SENSOR HISTIDINE KINASE COMP"/>
    <property type="match status" value="1"/>
</dbReference>
<dbReference type="SMART" id="SM00387">
    <property type="entry name" value="HATPase_c"/>
    <property type="match status" value="1"/>
</dbReference>
<dbReference type="SUPFAM" id="SSF55874">
    <property type="entry name" value="ATPase domain of HSP90 chaperone/DNA topoisomerase II/histidine kinase"/>
    <property type="match status" value="1"/>
</dbReference>
<dbReference type="EMBL" id="NMQW01000075">
    <property type="protein sequence ID" value="OXM82442.1"/>
    <property type="molecule type" value="Genomic_DNA"/>
</dbReference>
<evidence type="ECO:0000256" key="5">
    <source>
        <dbReference type="ARBA" id="ARBA00023012"/>
    </source>
</evidence>
<feature type="transmembrane region" description="Helical" evidence="6">
    <location>
        <begin position="172"/>
        <end position="193"/>
    </location>
</feature>
<dbReference type="SUPFAM" id="SSF50156">
    <property type="entry name" value="PDZ domain-like"/>
    <property type="match status" value="1"/>
</dbReference>
<name>A0A229UGE0_9BACL</name>
<accession>A0A229UGE0</accession>
<evidence type="ECO:0000313" key="9">
    <source>
        <dbReference type="Proteomes" id="UP000215509"/>
    </source>
</evidence>
<evidence type="ECO:0000256" key="2">
    <source>
        <dbReference type="ARBA" id="ARBA00012438"/>
    </source>
</evidence>
<feature type="transmembrane region" description="Helical" evidence="6">
    <location>
        <begin position="272"/>
        <end position="293"/>
    </location>
</feature>
<reference evidence="8 9" key="1">
    <citation type="submission" date="2017-07" db="EMBL/GenBank/DDBJ databases">
        <title>Genome sequencing and assembly of Paenibacillus rigui.</title>
        <authorList>
            <person name="Mayilraj S."/>
        </authorList>
    </citation>
    <scope>NUCLEOTIDE SEQUENCE [LARGE SCALE GENOMIC DNA]</scope>
    <source>
        <strain evidence="8 9">JCM 16352</strain>
    </source>
</reference>
<feature type="transmembrane region" description="Helical" evidence="6">
    <location>
        <begin position="337"/>
        <end position="360"/>
    </location>
</feature>
<feature type="domain" description="Histidine kinase/HSP90-like ATPase" evidence="7">
    <location>
        <begin position="673"/>
        <end position="771"/>
    </location>
</feature>
<feature type="transmembrane region" description="Helical" evidence="6">
    <location>
        <begin position="240"/>
        <end position="260"/>
    </location>
</feature>
<dbReference type="PANTHER" id="PTHR24421">
    <property type="entry name" value="NITRATE/NITRITE SENSOR PROTEIN NARX-RELATED"/>
    <property type="match status" value="1"/>
</dbReference>
<keyword evidence="5" id="KW-0902">Two-component regulatory system</keyword>
<evidence type="ECO:0000313" key="8">
    <source>
        <dbReference type="EMBL" id="OXM82442.1"/>
    </source>
</evidence>
<dbReference type="GO" id="GO:0000155">
    <property type="term" value="F:phosphorelay sensor kinase activity"/>
    <property type="evidence" value="ECO:0007669"/>
    <property type="project" value="InterPro"/>
</dbReference>
<dbReference type="AlphaFoldDB" id="A0A229UGE0"/>
<feature type="transmembrane region" description="Helical" evidence="6">
    <location>
        <begin position="7"/>
        <end position="28"/>
    </location>
</feature>
<keyword evidence="6" id="KW-1133">Transmembrane helix</keyword>
<dbReference type="InterPro" id="IPR003594">
    <property type="entry name" value="HATPase_dom"/>
</dbReference>
<dbReference type="Proteomes" id="UP000215509">
    <property type="component" value="Unassembled WGS sequence"/>
</dbReference>
<dbReference type="Pfam" id="PF07730">
    <property type="entry name" value="HisKA_3"/>
    <property type="match status" value="1"/>
</dbReference>
<evidence type="ECO:0000256" key="4">
    <source>
        <dbReference type="ARBA" id="ARBA00022777"/>
    </source>
</evidence>
<dbReference type="Pfam" id="PF02518">
    <property type="entry name" value="HATPase_c"/>
    <property type="match status" value="1"/>
</dbReference>
<dbReference type="GO" id="GO:0046983">
    <property type="term" value="F:protein dimerization activity"/>
    <property type="evidence" value="ECO:0007669"/>
    <property type="project" value="InterPro"/>
</dbReference>
<protein>
    <recommendedName>
        <fullName evidence="2">histidine kinase</fullName>
        <ecNumber evidence="2">2.7.13.3</ecNumber>
    </recommendedName>
</protein>
<dbReference type="Gene3D" id="3.30.565.10">
    <property type="entry name" value="Histidine kinase-like ATPase, C-terminal domain"/>
    <property type="match status" value="1"/>
</dbReference>
<evidence type="ECO:0000256" key="3">
    <source>
        <dbReference type="ARBA" id="ARBA00022679"/>
    </source>
</evidence>
<dbReference type="EC" id="2.7.13.3" evidence="2"/>
<dbReference type="OrthoDB" id="9781904at2"/>
<comment type="catalytic activity">
    <reaction evidence="1">
        <text>ATP + protein L-histidine = ADP + protein N-phospho-L-histidine.</text>
        <dbReference type="EC" id="2.7.13.3"/>
    </reaction>
</comment>
<evidence type="ECO:0000256" key="6">
    <source>
        <dbReference type="SAM" id="Phobius"/>
    </source>
</evidence>
<evidence type="ECO:0000256" key="1">
    <source>
        <dbReference type="ARBA" id="ARBA00000085"/>
    </source>
</evidence>
<keyword evidence="4" id="KW-0418">Kinase</keyword>
<dbReference type="InterPro" id="IPR036890">
    <property type="entry name" value="HATPase_C_sf"/>
</dbReference>
<keyword evidence="6" id="KW-0812">Transmembrane</keyword>
<keyword evidence="3" id="KW-0808">Transferase</keyword>
<proteinExistence type="predicted"/>
<dbReference type="InterPro" id="IPR036034">
    <property type="entry name" value="PDZ_sf"/>
</dbReference>
<dbReference type="Gene3D" id="1.20.5.1930">
    <property type="match status" value="1"/>
</dbReference>
<gene>
    <name evidence="8" type="ORF">CF651_31015</name>
</gene>
<dbReference type="CDD" id="cd16917">
    <property type="entry name" value="HATPase_UhpB-NarQ-NarX-like"/>
    <property type="match status" value="1"/>
</dbReference>
<feature type="transmembrane region" description="Helical" evidence="6">
    <location>
        <begin position="366"/>
        <end position="387"/>
    </location>
</feature>
<organism evidence="8 9">
    <name type="scientific">Paenibacillus rigui</name>
    <dbReference type="NCBI Taxonomy" id="554312"/>
    <lineage>
        <taxon>Bacteria</taxon>
        <taxon>Bacillati</taxon>
        <taxon>Bacillota</taxon>
        <taxon>Bacilli</taxon>
        <taxon>Bacillales</taxon>
        <taxon>Paenibacillaceae</taxon>
        <taxon>Paenibacillus</taxon>
    </lineage>
</organism>
<keyword evidence="6" id="KW-0472">Membrane</keyword>
<dbReference type="InterPro" id="IPR050482">
    <property type="entry name" value="Sensor_HK_TwoCompSys"/>
</dbReference>
<dbReference type="RefSeq" id="WP_094018732.1">
    <property type="nucleotide sequence ID" value="NZ_NMQW01000075.1"/>
</dbReference>
<keyword evidence="9" id="KW-1185">Reference proteome</keyword>
<feature type="transmembrane region" description="Helical" evidence="6">
    <location>
        <begin position="305"/>
        <end position="325"/>
    </location>
</feature>
<evidence type="ECO:0000259" key="7">
    <source>
        <dbReference type="SMART" id="SM00387"/>
    </source>
</evidence>